<evidence type="ECO:0000313" key="1">
    <source>
        <dbReference type="EMBL" id="SEG98827.1"/>
    </source>
</evidence>
<accession>A0A1I1QLT0</accession>
<organism evidence="1 4">
    <name type="scientific">Saccharopolyspora kobensis</name>
    <dbReference type="NCBI Taxonomy" id="146035"/>
    <lineage>
        <taxon>Bacteria</taxon>
        <taxon>Bacillati</taxon>
        <taxon>Actinomycetota</taxon>
        <taxon>Actinomycetes</taxon>
        <taxon>Pseudonocardiales</taxon>
        <taxon>Pseudonocardiaceae</taxon>
        <taxon>Saccharopolyspora</taxon>
    </lineage>
</organism>
<name>A0A1H6ELT7_9PSEU</name>
<sequence>MSRYADLKGDRDLLKQLRKIHDEAPKETQIALREWSRDTRDLAQEEAPVDVGTLRAALSGRIRKLNAEVGLWGQNLKKAYYARFVHDGTSKMQATPFLVRAFRKNQDLRPYLRRLVERLTK</sequence>
<accession>A0A1H6ELT7</accession>
<gene>
    <name evidence="1" type="ORF">SAMN02982929_07225</name>
    <name evidence="2" type="ORF">SAMN05216506_103153</name>
</gene>
<evidence type="ECO:0000313" key="4">
    <source>
        <dbReference type="Proteomes" id="UP000236729"/>
    </source>
</evidence>
<dbReference type="AlphaFoldDB" id="A0A1H6ELT7"/>
<evidence type="ECO:0000313" key="3">
    <source>
        <dbReference type="Proteomes" id="UP000199690"/>
    </source>
</evidence>
<reference evidence="1" key="2">
    <citation type="submission" date="2016-10" db="EMBL/GenBank/DDBJ databases">
        <authorList>
            <person name="de Groot N.N."/>
        </authorList>
    </citation>
    <scope>NUCLEOTIDE SEQUENCE [LARGE SCALE GENOMIC DNA]</scope>
    <source>
        <strain evidence="1">ATCC 20501</strain>
    </source>
</reference>
<dbReference type="NCBIfam" id="TIGR01725">
    <property type="entry name" value="phge_HK97_gp10"/>
    <property type="match status" value="1"/>
</dbReference>
<dbReference type="SMR" id="A0A1H6ELT7"/>
<dbReference type="Proteomes" id="UP000199690">
    <property type="component" value="Unassembled WGS sequence"/>
</dbReference>
<keyword evidence="3" id="KW-1185">Reference proteome</keyword>
<protein>
    <submittedName>
        <fullName evidence="1">Phage protein, HK97 gp10 family</fullName>
    </submittedName>
</protein>
<reference evidence="3 4" key="1">
    <citation type="submission" date="2016-10" db="EMBL/GenBank/DDBJ databases">
        <authorList>
            <person name="Varghese N."/>
            <person name="Submissions S."/>
        </authorList>
    </citation>
    <scope>NUCLEOTIDE SEQUENCE [LARGE SCALE GENOMIC DNA]</scope>
    <source>
        <strain evidence="4">ATCC 20501</strain>
        <strain evidence="2 3">CGMCC 4.3529</strain>
    </source>
</reference>
<dbReference type="Pfam" id="PF04883">
    <property type="entry name" value="HK97-gp10_like"/>
    <property type="match status" value="1"/>
</dbReference>
<evidence type="ECO:0000313" key="2">
    <source>
        <dbReference type="EMBL" id="SFD23091.1"/>
    </source>
</evidence>
<dbReference type="InterPro" id="IPR010064">
    <property type="entry name" value="HK97-gp10_tail"/>
</dbReference>
<dbReference type="EMBL" id="FOME01000003">
    <property type="protein sequence ID" value="SFD23091.1"/>
    <property type="molecule type" value="Genomic_DNA"/>
</dbReference>
<dbReference type="Proteomes" id="UP000236729">
    <property type="component" value="Unassembled WGS sequence"/>
</dbReference>
<dbReference type="EMBL" id="FNVB01000023">
    <property type="protein sequence ID" value="SEG98827.1"/>
    <property type="molecule type" value="Genomic_DNA"/>
</dbReference>
<proteinExistence type="predicted"/>
<dbReference type="RefSeq" id="WP_177247523.1">
    <property type="nucleotide sequence ID" value="NZ_FNVB01000023.1"/>
</dbReference>